<gene>
    <name evidence="2" type="ORF">SLS60_010784</name>
</gene>
<proteinExistence type="predicted"/>
<evidence type="ECO:0000313" key="2">
    <source>
        <dbReference type="EMBL" id="KAL1593176.1"/>
    </source>
</evidence>
<dbReference type="EMBL" id="JAKJXO020000019">
    <property type="protein sequence ID" value="KAL1593176.1"/>
    <property type="molecule type" value="Genomic_DNA"/>
</dbReference>
<feature type="region of interest" description="Disordered" evidence="1">
    <location>
        <begin position="215"/>
        <end position="305"/>
    </location>
</feature>
<organism evidence="2 3">
    <name type="scientific">Paraconiothyrium brasiliense</name>
    <dbReference type="NCBI Taxonomy" id="300254"/>
    <lineage>
        <taxon>Eukaryota</taxon>
        <taxon>Fungi</taxon>
        <taxon>Dikarya</taxon>
        <taxon>Ascomycota</taxon>
        <taxon>Pezizomycotina</taxon>
        <taxon>Dothideomycetes</taxon>
        <taxon>Pleosporomycetidae</taxon>
        <taxon>Pleosporales</taxon>
        <taxon>Massarineae</taxon>
        <taxon>Didymosphaeriaceae</taxon>
        <taxon>Paraconiothyrium</taxon>
    </lineage>
</organism>
<feature type="compositionally biased region" description="Polar residues" evidence="1">
    <location>
        <begin position="221"/>
        <end position="235"/>
    </location>
</feature>
<sequence length="323" mass="34651">MVGDPHPPWSNPDCYPWPYNDQADKRAFISECPVGYTTVWASQGRDPYYDTTTLAEGGTITTTVEYKDIVAHSAVCCPDNAFGGFYYNWDTKSNYVSYIKTTDPEGHSARVSLYVPPRCVATSVCGIPPTVTLDAVFNSQIVEKKHRRQDDLSDPISPVGIVTRPWDERNNVLFANEVGYGYTVFHGTYTCFEDCYNYASYSYYNTDPNVSAASVDKDLNDSTSDYDPQPKSCSASPTETGPSETSPTGSPSVGTGGFGYHNATATVPDHSTAGGAEGTTIGAPGGTWTSAPSPSVPQFTGAATKTGSSSLWTSLIFAIAAIL</sequence>
<protein>
    <submittedName>
        <fullName evidence="2">Uncharacterized protein</fullName>
    </submittedName>
</protein>
<keyword evidence="3" id="KW-1185">Reference proteome</keyword>
<evidence type="ECO:0000313" key="3">
    <source>
        <dbReference type="Proteomes" id="UP001521785"/>
    </source>
</evidence>
<evidence type="ECO:0000256" key="1">
    <source>
        <dbReference type="SAM" id="MobiDB-lite"/>
    </source>
</evidence>
<feature type="compositionally biased region" description="Low complexity" evidence="1">
    <location>
        <begin position="236"/>
        <end position="253"/>
    </location>
</feature>
<comment type="caution">
    <text evidence="2">The sequence shown here is derived from an EMBL/GenBank/DDBJ whole genome shotgun (WGS) entry which is preliminary data.</text>
</comment>
<feature type="compositionally biased region" description="Low complexity" evidence="1">
    <location>
        <begin position="272"/>
        <end position="282"/>
    </location>
</feature>
<accession>A0ABR3QLZ6</accession>
<dbReference type="Proteomes" id="UP001521785">
    <property type="component" value="Unassembled WGS sequence"/>
</dbReference>
<feature type="compositionally biased region" description="Polar residues" evidence="1">
    <location>
        <begin position="288"/>
        <end position="305"/>
    </location>
</feature>
<reference evidence="2 3" key="1">
    <citation type="submission" date="2024-02" db="EMBL/GenBank/DDBJ databases">
        <title>De novo assembly and annotation of 12 fungi associated with fruit tree decline syndrome in Ontario, Canada.</title>
        <authorList>
            <person name="Sulman M."/>
            <person name="Ellouze W."/>
            <person name="Ilyukhin E."/>
        </authorList>
    </citation>
    <scope>NUCLEOTIDE SEQUENCE [LARGE SCALE GENOMIC DNA]</scope>
    <source>
        <strain evidence="2 3">M42-189</strain>
    </source>
</reference>
<name>A0ABR3QLZ6_9PLEO</name>